<sequence>MTIMTVQKKDGSELSAKIDTNDLEKVKSYGSWFAEWNKDYNNYIVVNISKTKLNKKKKPLKQSLHTFVMDASPNAPVIHVNKDTLDNRKANLTLFNRNDINEIEKQDDGVVVVLLKDNLGNVTNKALISETDLSKVINNNYTWVEYRNKVVANTPEGRIYMDQVIMEPSEKHKVHHINKNPMDCRRENLELFEIPEEE</sequence>
<reference evidence="2 3" key="1">
    <citation type="submission" date="2019-08" db="EMBL/GenBank/DDBJ databases">
        <title>In-depth cultivation of the pig gut microbiome towards novel bacterial diversity and tailored functional studies.</title>
        <authorList>
            <person name="Wylensek D."/>
            <person name="Hitch T.C.A."/>
            <person name="Clavel T."/>
        </authorList>
    </citation>
    <scope>NUCLEOTIDE SEQUENCE [LARGE SCALE GENOMIC DNA]</scope>
    <source>
        <strain evidence="2 3">WCA-383-APC-5B</strain>
    </source>
</reference>
<evidence type="ECO:0000313" key="2">
    <source>
        <dbReference type="EMBL" id="MSR92296.1"/>
    </source>
</evidence>
<dbReference type="EMBL" id="VULX01000027">
    <property type="protein sequence ID" value="MSR92296.1"/>
    <property type="molecule type" value="Genomic_DNA"/>
</dbReference>
<dbReference type="Pfam" id="PF13392">
    <property type="entry name" value="HNH_3"/>
    <property type="match status" value="1"/>
</dbReference>
<comment type="caution">
    <text evidence="2">The sequence shown here is derived from an EMBL/GenBank/DDBJ whole genome shotgun (WGS) entry which is preliminary data.</text>
</comment>
<dbReference type="Gene3D" id="3.90.75.20">
    <property type="match status" value="1"/>
</dbReference>
<evidence type="ECO:0000313" key="3">
    <source>
        <dbReference type="Proteomes" id="UP000460287"/>
    </source>
</evidence>
<protein>
    <recommendedName>
        <fullName evidence="1">HNH nuclease domain-containing protein</fullName>
    </recommendedName>
</protein>
<proteinExistence type="predicted"/>
<dbReference type="SUPFAM" id="SSF54060">
    <property type="entry name" value="His-Me finger endonucleases"/>
    <property type="match status" value="1"/>
</dbReference>
<dbReference type="AlphaFoldDB" id="A0A7X2T215"/>
<gene>
    <name evidence="2" type="ORF">FYJ33_13065</name>
</gene>
<dbReference type="Proteomes" id="UP000460287">
    <property type="component" value="Unassembled WGS sequence"/>
</dbReference>
<feature type="domain" description="HNH nuclease" evidence="1">
    <location>
        <begin position="168"/>
        <end position="192"/>
    </location>
</feature>
<evidence type="ECO:0000259" key="1">
    <source>
        <dbReference type="Pfam" id="PF13392"/>
    </source>
</evidence>
<name>A0A7X2T215_9CLOT</name>
<dbReference type="RefSeq" id="WP_154532211.1">
    <property type="nucleotide sequence ID" value="NZ_VULX01000027.1"/>
</dbReference>
<dbReference type="InterPro" id="IPR003615">
    <property type="entry name" value="HNH_nuc"/>
</dbReference>
<keyword evidence="3" id="KW-1185">Reference proteome</keyword>
<organism evidence="2 3">
    <name type="scientific">Inconstantimicrobium porci</name>
    <dbReference type="NCBI Taxonomy" id="2652291"/>
    <lineage>
        <taxon>Bacteria</taxon>
        <taxon>Bacillati</taxon>
        <taxon>Bacillota</taxon>
        <taxon>Clostridia</taxon>
        <taxon>Eubacteriales</taxon>
        <taxon>Clostridiaceae</taxon>
        <taxon>Inconstantimicrobium</taxon>
    </lineage>
</organism>
<accession>A0A7X2T215</accession>
<dbReference type="InterPro" id="IPR044925">
    <property type="entry name" value="His-Me_finger_sf"/>
</dbReference>